<reference evidence="2 3" key="1">
    <citation type="journal article" date="2021" name="Elife">
        <title>Chloroplast acquisition without the gene transfer in kleptoplastic sea slugs, Plakobranchus ocellatus.</title>
        <authorList>
            <person name="Maeda T."/>
            <person name="Takahashi S."/>
            <person name="Yoshida T."/>
            <person name="Shimamura S."/>
            <person name="Takaki Y."/>
            <person name="Nagai Y."/>
            <person name="Toyoda A."/>
            <person name="Suzuki Y."/>
            <person name="Arimoto A."/>
            <person name="Ishii H."/>
            <person name="Satoh N."/>
            <person name="Nishiyama T."/>
            <person name="Hasebe M."/>
            <person name="Maruyama T."/>
            <person name="Minagawa J."/>
            <person name="Obokata J."/>
            <person name="Shigenobu S."/>
        </authorList>
    </citation>
    <scope>NUCLEOTIDE SEQUENCE [LARGE SCALE GENOMIC DNA]</scope>
</reference>
<keyword evidence="3" id="KW-1185">Reference proteome</keyword>
<proteinExistence type="predicted"/>
<dbReference type="Proteomes" id="UP000762676">
    <property type="component" value="Unassembled WGS sequence"/>
</dbReference>
<feature type="compositionally biased region" description="Basic and acidic residues" evidence="1">
    <location>
        <begin position="86"/>
        <end position="102"/>
    </location>
</feature>
<feature type="compositionally biased region" description="Acidic residues" evidence="1">
    <location>
        <begin position="61"/>
        <end position="74"/>
    </location>
</feature>
<organism evidence="2 3">
    <name type="scientific">Elysia marginata</name>
    <dbReference type="NCBI Taxonomy" id="1093978"/>
    <lineage>
        <taxon>Eukaryota</taxon>
        <taxon>Metazoa</taxon>
        <taxon>Spiralia</taxon>
        <taxon>Lophotrochozoa</taxon>
        <taxon>Mollusca</taxon>
        <taxon>Gastropoda</taxon>
        <taxon>Heterobranchia</taxon>
        <taxon>Euthyneura</taxon>
        <taxon>Panpulmonata</taxon>
        <taxon>Sacoglossa</taxon>
        <taxon>Placobranchoidea</taxon>
        <taxon>Plakobranchidae</taxon>
        <taxon>Elysia</taxon>
    </lineage>
</organism>
<protein>
    <submittedName>
        <fullName evidence="2">Uncharacterized protein</fullName>
    </submittedName>
</protein>
<name>A0AAV4JK82_9GAST</name>
<evidence type="ECO:0000313" key="2">
    <source>
        <dbReference type="EMBL" id="GFS21806.1"/>
    </source>
</evidence>
<accession>A0AAV4JK82</accession>
<gene>
    <name evidence="2" type="ORF">ElyMa_005092700</name>
</gene>
<dbReference type="EMBL" id="BMAT01010179">
    <property type="protein sequence ID" value="GFS21806.1"/>
    <property type="molecule type" value="Genomic_DNA"/>
</dbReference>
<dbReference type="AlphaFoldDB" id="A0AAV4JK82"/>
<feature type="region of interest" description="Disordered" evidence="1">
    <location>
        <begin position="47"/>
        <end position="102"/>
    </location>
</feature>
<evidence type="ECO:0000313" key="3">
    <source>
        <dbReference type="Proteomes" id="UP000762676"/>
    </source>
</evidence>
<sequence>MNIYYAIEKSVSKGCVRGRHFISSRQGRGECDAKTRSKEKKQIMKMWQREEGNCKRRFKPEDEDEEGEEEEEEEEKKRGRRRRKEGRTEERMELLEEKGREI</sequence>
<comment type="caution">
    <text evidence="2">The sequence shown here is derived from an EMBL/GenBank/DDBJ whole genome shotgun (WGS) entry which is preliminary data.</text>
</comment>
<evidence type="ECO:0000256" key="1">
    <source>
        <dbReference type="SAM" id="MobiDB-lite"/>
    </source>
</evidence>